<dbReference type="EMBL" id="UINC01079895">
    <property type="protein sequence ID" value="SVC22340.1"/>
    <property type="molecule type" value="Genomic_DNA"/>
</dbReference>
<gene>
    <name evidence="1" type="ORF">METZ01_LOCUS275194</name>
</gene>
<evidence type="ECO:0000313" key="1">
    <source>
        <dbReference type="EMBL" id="SVC22340.1"/>
    </source>
</evidence>
<dbReference type="AlphaFoldDB" id="A0A382KCZ1"/>
<dbReference type="Gene3D" id="2.120.10.30">
    <property type="entry name" value="TolB, C-terminal domain"/>
    <property type="match status" value="1"/>
</dbReference>
<sequence length="421" mass="46663">NQGAKLVEGRSGQALQFSGNAQVLIAGKAKGAKRSATINPNANEPVIAAAVLGDTGLWNLKDEENLRLRIPASTKAQKLRVLIWSGKRGKVADFSKTVAAVKAENEAPNLMKLTEGGKAKWTETVETQIQSGLATGPYATDTFILPNENPWKSWMRLGGFDFFKDNRRAAVCTWQGDVWIVEGLDLPKGKLTWRRIAAGMFQPLGLKIVDETIYVCCRDQITRLHDTNDDGEIDFYENFNNDHQVTEHFHEFAMDLQTDDEGNFYFAKAARHAKDGLVPHHGSIIKVSKDGSKSWRIANGFRAPNGVTVNGDGTFFASDQEGHWTPKNRINLIKQDGFYGYMGSYVPGRDPEDYDPPVVWIHNSVDRSPAQQLWVRSDKWGPLKGSLINLSYGTGRLFTVPYEVVDGQPQGGVSRLPIGET</sequence>
<protein>
    <recommendedName>
        <fullName evidence="2">Heme-binding protein</fullName>
    </recommendedName>
</protein>
<feature type="non-terminal residue" evidence="1">
    <location>
        <position position="1"/>
    </location>
</feature>
<name>A0A382KCZ1_9ZZZZ</name>
<accession>A0A382KCZ1</accession>
<dbReference type="PANTHER" id="PTHR33546">
    <property type="entry name" value="LARGE, MULTIFUNCTIONAL SECRETED PROTEIN-RELATED"/>
    <property type="match status" value="1"/>
</dbReference>
<dbReference type="InterPro" id="IPR011042">
    <property type="entry name" value="6-blade_b-propeller_TolB-like"/>
</dbReference>
<dbReference type="PANTHER" id="PTHR33546:SF1">
    <property type="entry name" value="LARGE, MULTIFUNCTIONAL SECRETED PROTEIN"/>
    <property type="match status" value="1"/>
</dbReference>
<proteinExistence type="predicted"/>
<reference evidence="1" key="1">
    <citation type="submission" date="2018-05" db="EMBL/GenBank/DDBJ databases">
        <authorList>
            <person name="Lanie J.A."/>
            <person name="Ng W.-L."/>
            <person name="Kazmierczak K.M."/>
            <person name="Andrzejewski T.M."/>
            <person name="Davidsen T.M."/>
            <person name="Wayne K.J."/>
            <person name="Tettelin H."/>
            <person name="Glass J.I."/>
            <person name="Rusch D."/>
            <person name="Podicherti R."/>
            <person name="Tsui H.-C.T."/>
            <person name="Winkler M.E."/>
        </authorList>
    </citation>
    <scope>NUCLEOTIDE SEQUENCE</scope>
</reference>
<dbReference type="SUPFAM" id="SSF63829">
    <property type="entry name" value="Calcium-dependent phosphotriesterase"/>
    <property type="match status" value="1"/>
</dbReference>
<evidence type="ECO:0008006" key="2">
    <source>
        <dbReference type="Google" id="ProtNLM"/>
    </source>
</evidence>
<feature type="non-terminal residue" evidence="1">
    <location>
        <position position="421"/>
    </location>
</feature>
<organism evidence="1">
    <name type="scientific">marine metagenome</name>
    <dbReference type="NCBI Taxonomy" id="408172"/>
    <lineage>
        <taxon>unclassified sequences</taxon>
        <taxon>metagenomes</taxon>
        <taxon>ecological metagenomes</taxon>
    </lineage>
</organism>